<reference evidence="2" key="1">
    <citation type="journal article" date="2021" name="Front. Microbiol.">
        <title>Comprehensive Comparative Genomics and Phenotyping of Methylobacterium Species.</title>
        <authorList>
            <person name="Alessa O."/>
            <person name="Ogura Y."/>
            <person name="Fujitani Y."/>
            <person name="Takami H."/>
            <person name="Hayashi T."/>
            <person name="Sahin N."/>
            <person name="Tani A."/>
        </authorList>
    </citation>
    <scope>NUCLEOTIDE SEQUENCE</scope>
    <source>
        <strain evidence="2">DSM 17168</strain>
    </source>
</reference>
<sequence>MQLDHVNIHVYDLAAARDFLVQLLGVEVGWRPSFKVPGDWLYLDGRAVIHTWLKSQERGLGWVDHIAFGPCGDPDAKRAELQRLGYSFTESELVDTDIIQFVVYGPEGMKIEMQCRRGT</sequence>
<gene>
    <name evidence="2" type="ORF">GMJLKIPL_5297</name>
</gene>
<dbReference type="Proteomes" id="UP001055153">
    <property type="component" value="Unassembled WGS sequence"/>
</dbReference>
<dbReference type="InterPro" id="IPR029068">
    <property type="entry name" value="Glyas_Bleomycin-R_OHBP_Dase"/>
</dbReference>
<organism evidence="2 3">
    <name type="scientific">Methylobacterium isbiliense</name>
    <dbReference type="NCBI Taxonomy" id="315478"/>
    <lineage>
        <taxon>Bacteria</taxon>
        <taxon>Pseudomonadati</taxon>
        <taxon>Pseudomonadota</taxon>
        <taxon>Alphaproteobacteria</taxon>
        <taxon>Hyphomicrobiales</taxon>
        <taxon>Methylobacteriaceae</taxon>
        <taxon>Methylobacterium</taxon>
    </lineage>
</organism>
<evidence type="ECO:0000313" key="3">
    <source>
        <dbReference type="Proteomes" id="UP001055153"/>
    </source>
</evidence>
<dbReference type="InterPro" id="IPR037523">
    <property type="entry name" value="VOC_core"/>
</dbReference>
<evidence type="ECO:0000313" key="2">
    <source>
        <dbReference type="EMBL" id="GJE03343.1"/>
    </source>
</evidence>
<dbReference type="EMBL" id="BPQQ01000073">
    <property type="protein sequence ID" value="GJE03343.1"/>
    <property type="molecule type" value="Genomic_DNA"/>
</dbReference>
<dbReference type="RefSeq" id="WP_238240742.1">
    <property type="nucleotide sequence ID" value="NZ_BPQQ01000073.1"/>
</dbReference>
<proteinExistence type="predicted"/>
<reference evidence="2" key="2">
    <citation type="submission" date="2021-08" db="EMBL/GenBank/DDBJ databases">
        <authorList>
            <person name="Tani A."/>
            <person name="Ola A."/>
            <person name="Ogura Y."/>
            <person name="Katsura K."/>
            <person name="Hayashi T."/>
        </authorList>
    </citation>
    <scope>NUCLEOTIDE SEQUENCE</scope>
    <source>
        <strain evidence="2">DSM 17168</strain>
    </source>
</reference>
<name>A0ABQ4SLP1_9HYPH</name>
<dbReference type="Gene3D" id="3.10.180.10">
    <property type="entry name" value="2,3-Dihydroxybiphenyl 1,2-Dioxygenase, domain 1"/>
    <property type="match status" value="1"/>
</dbReference>
<keyword evidence="3" id="KW-1185">Reference proteome</keyword>
<dbReference type="PROSITE" id="PS51819">
    <property type="entry name" value="VOC"/>
    <property type="match status" value="1"/>
</dbReference>
<comment type="caution">
    <text evidence="2">The sequence shown here is derived from an EMBL/GenBank/DDBJ whole genome shotgun (WGS) entry which is preliminary data.</text>
</comment>
<feature type="domain" description="VOC" evidence="1">
    <location>
        <begin position="2"/>
        <end position="116"/>
    </location>
</feature>
<dbReference type="SUPFAM" id="SSF54593">
    <property type="entry name" value="Glyoxalase/Bleomycin resistance protein/Dihydroxybiphenyl dioxygenase"/>
    <property type="match status" value="1"/>
</dbReference>
<evidence type="ECO:0000259" key="1">
    <source>
        <dbReference type="PROSITE" id="PS51819"/>
    </source>
</evidence>
<protein>
    <recommendedName>
        <fullName evidence="1">VOC domain-containing protein</fullName>
    </recommendedName>
</protein>
<accession>A0ABQ4SLP1</accession>